<evidence type="ECO:0000313" key="2">
    <source>
        <dbReference type="EMBL" id="PIC30538.1"/>
    </source>
</evidence>
<dbReference type="OrthoDB" id="5875220at2759"/>
<dbReference type="Proteomes" id="UP000230233">
    <property type="component" value="Chromosome V"/>
</dbReference>
<evidence type="ECO:0000313" key="3">
    <source>
        <dbReference type="Proteomes" id="UP000230233"/>
    </source>
</evidence>
<dbReference type="EMBL" id="PDUG01000005">
    <property type="protein sequence ID" value="PIC30538.1"/>
    <property type="molecule type" value="Genomic_DNA"/>
</dbReference>
<proteinExistence type="predicted"/>
<gene>
    <name evidence="2" type="primary">Cni-Y113G7A.16</name>
    <name evidence="2" type="synonym">Cnig_chr_V.g21743</name>
    <name evidence="2" type="ORF">B9Z55_021743</name>
</gene>
<feature type="compositionally biased region" description="Acidic residues" evidence="1">
    <location>
        <begin position="120"/>
        <end position="133"/>
    </location>
</feature>
<keyword evidence="3" id="KW-1185">Reference proteome</keyword>
<dbReference type="PANTHER" id="PTHR37440:SF3">
    <property type="entry name" value="ASHWIN"/>
    <property type="match status" value="1"/>
</dbReference>
<comment type="caution">
    <text evidence="2">The sequence shown here is derived from an EMBL/GenBank/DDBJ whole genome shotgun (WGS) entry which is preliminary data.</text>
</comment>
<feature type="region of interest" description="Disordered" evidence="1">
    <location>
        <begin position="111"/>
        <end position="151"/>
    </location>
</feature>
<dbReference type="PANTHER" id="PTHR37440">
    <property type="entry name" value="PROTEIN CBG17852-RELATED"/>
    <property type="match status" value="1"/>
</dbReference>
<reference evidence="3" key="1">
    <citation type="submission" date="2017-10" db="EMBL/GenBank/DDBJ databases">
        <title>Rapid genome shrinkage in a self-fertile nematode reveals novel sperm competition proteins.</title>
        <authorList>
            <person name="Yin D."/>
            <person name="Schwarz E.M."/>
            <person name="Thomas C.G."/>
            <person name="Felde R.L."/>
            <person name="Korf I.F."/>
            <person name="Cutter A.D."/>
            <person name="Schartner C.M."/>
            <person name="Ralston E.J."/>
            <person name="Meyer B.J."/>
            <person name="Haag E.S."/>
        </authorList>
    </citation>
    <scope>NUCLEOTIDE SEQUENCE [LARGE SCALE GENOMIC DNA]</scope>
    <source>
        <strain evidence="3">JU1422</strain>
    </source>
</reference>
<evidence type="ECO:0000256" key="1">
    <source>
        <dbReference type="SAM" id="MobiDB-lite"/>
    </source>
</evidence>
<protein>
    <submittedName>
        <fullName evidence="2">Uncharacterized protein</fullName>
    </submittedName>
</protein>
<sequence>MKIPTTIAELVASFSGINRTPDFKPVTSASGTCGEASGRTTPVQKYHGNRRQSTVITVGVDKIPTIPSEPSSLRSPSRSGPEAKYRKNRRQSAPCISTIASNTCLKEKLSRLKSANSSGDEQEDDDIKEEEPEDFHVAGGGRKQSVSYRIA</sequence>
<accession>A0A2G5TTG5</accession>
<organism evidence="2 3">
    <name type="scientific">Caenorhabditis nigoni</name>
    <dbReference type="NCBI Taxonomy" id="1611254"/>
    <lineage>
        <taxon>Eukaryota</taxon>
        <taxon>Metazoa</taxon>
        <taxon>Ecdysozoa</taxon>
        <taxon>Nematoda</taxon>
        <taxon>Chromadorea</taxon>
        <taxon>Rhabditida</taxon>
        <taxon>Rhabditina</taxon>
        <taxon>Rhabditomorpha</taxon>
        <taxon>Rhabditoidea</taxon>
        <taxon>Rhabditidae</taxon>
        <taxon>Peloderinae</taxon>
        <taxon>Caenorhabditis</taxon>
    </lineage>
</organism>
<feature type="compositionally biased region" description="Low complexity" evidence="1">
    <location>
        <begin position="68"/>
        <end position="82"/>
    </location>
</feature>
<dbReference type="AlphaFoldDB" id="A0A2G5TTG5"/>
<feature type="region of interest" description="Disordered" evidence="1">
    <location>
        <begin position="26"/>
        <end position="93"/>
    </location>
</feature>
<name>A0A2G5TTG5_9PELO</name>